<name>A0A6M2DCY1_RHIMP</name>
<sequence>MSTTYVLDLQLQVLLCAARLYKFVAHVQHVLSFRVLVEAAIVTEEEHFLSKTLYSSITFSRTFFHSLQQNKQ</sequence>
<protein>
    <submittedName>
        <fullName evidence="1">Putative secreted protein</fullName>
    </submittedName>
</protein>
<organism evidence="1">
    <name type="scientific">Rhipicephalus microplus</name>
    <name type="common">Cattle tick</name>
    <name type="synonym">Boophilus microplus</name>
    <dbReference type="NCBI Taxonomy" id="6941"/>
    <lineage>
        <taxon>Eukaryota</taxon>
        <taxon>Metazoa</taxon>
        <taxon>Ecdysozoa</taxon>
        <taxon>Arthropoda</taxon>
        <taxon>Chelicerata</taxon>
        <taxon>Arachnida</taxon>
        <taxon>Acari</taxon>
        <taxon>Parasitiformes</taxon>
        <taxon>Ixodida</taxon>
        <taxon>Ixodoidea</taxon>
        <taxon>Ixodidae</taxon>
        <taxon>Rhipicephalinae</taxon>
        <taxon>Rhipicephalus</taxon>
        <taxon>Boophilus</taxon>
    </lineage>
</organism>
<evidence type="ECO:0000313" key="1">
    <source>
        <dbReference type="EMBL" id="NOV43500.1"/>
    </source>
</evidence>
<proteinExistence type="predicted"/>
<accession>A0A6M2DCY1</accession>
<dbReference type="EMBL" id="GHWJ01010763">
    <property type="protein sequence ID" value="NOV43500.1"/>
    <property type="molecule type" value="Transcribed_RNA"/>
</dbReference>
<dbReference type="AlphaFoldDB" id="A0A6M2DCY1"/>
<reference evidence="1" key="1">
    <citation type="submission" date="2019-09" db="EMBL/GenBank/DDBJ databases">
        <title>Organ-specific transcriptomic study of the physiology of the cattle tick, Rhipicephalus microplus.</title>
        <authorList>
            <person name="Tirloni L."/>
            <person name="Braz G."/>
            <person name="Gandara A.C.P."/>
            <person name="Sabadin G.A."/>
            <person name="da Silva R.M."/>
            <person name="Guizzo M.G."/>
            <person name="Machado J.A."/>
            <person name="Costa E.P."/>
            <person name="Gomes H.F."/>
            <person name="Moraes J."/>
            <person name="Mota M.B.S."/>
            <person name="Mesquita R.D."/>
            <person name="Alvarenga P.H."/>
            <person name="Alves F."/>
            <person name="Seixas A."/>
            <person name="da Fonseca R.N."/>
            <person name="Fogaca A."/>
            <person name="Logullo C."/>
            <person name="Tanaka A."/>
            <person name="Daffre S."/>
            <person name="Termignoni C."/>
            <person name="Vaz I.S.Jr."/>
            <person name="Oliveira P.L."/>
            <person name="Ribeiro J.M."/>
        </authorList>
    </citation>
    <scope>NUCLEOTIDE SEQUENCE</scope>
    <source>
        <strain evidence="1">Porto Alegre</strain>
    </source>
</reference>